<evidence type="ECO:0000313" key="4">
    <source>
        <dbReference type="Proteomes" id="UP000279959"/>
    </source>
</evidence>
<dbReference type="Pfam" id="PF11666">
    <property type="entry name" value="DUF2933"/>
    <property type="match status" value="1"/>
</dbReference>
<keyword evidence="4" id="KW-1185">Reference proteome</keyword>
<evidence type="ECO:0000313" key="3">
    <source>
        <dbReference type="EMBL" id="BBE00384.1"/>
    </source>
</evidence>
<gene>
    <name evidence="3" type="ORF">SAMIE_3000900</name>
</gene>
<protein>
    <submittedName>
        <fullName evidence="3">DUF2933 domain-containing protein</fullName>
    </submittedName>
</protein>
<evidence type="ECO:0000256" key="1">
    <source>
        <dbReference type="SAM" id="MobiDB-lite"/>
    </source>
</evidence>
<keyword evidence="3" id="KW-0614">Plasmid</keyword>
<keyword evidence="2" id="KW-0812">Transmembrane</keyword>
<organism evidence="3 4">
    <name type="scientific">Sphingobium amiense</name>
    <dbReference type="NCBI Taxonomy" id="135719"/>
    <lineage>
        <taxon>Bacteria</taxon>
        <taxon>Pseudomonadati</taxon>
        <taxon>Pseudomonadota</taxon>
        <taxon>Alphaproteobacteria</taxon>
        <taxon>Sphingomonadales</taxon>
        <taxon>Sphingomonadaceae</taxon>
        <taxon>Sphingobium</taxon>
    </lineage>
</organism>
<dbReference type="AlphaFoldDB" id="A0A494W757"/>
<geneLocation type="plasmid" evidence="4">
    <name>psamie_3 dna</name>
</geneLocation>
<dbReference type="KEGG" id="sami:SAMIE_3000900"/>
<proteinExistence type="predicted"/>
<feature type="transmembrane region" description="Helical" evidence="2">
    <location>
        <begin position="42"/>
        <end position="57"/>
    </location>
</feature>
<dbReference type="InterPro" id="IPR021682">
    <property type="entry name" value="DUF2933"/>
</dbReference>
<sequence>MTDFGLYLYLAPGTRIYARKTLAREERHMDGHDHRMRKRGKIVLIGFLLVAGFFLITEHTAHFLGVLPYLILLACPLMHLFMHHGHGGHQHGHDQMPGAVPTGLPANSNERVEGGPR</sequence>
<reference evidence="3 4" key="1">
    <citation type="submission" date="2018-05" db="EMBL/GenBank/DDBJ databases">
        <title>Complete Genome Sequence of the Nonylphenol-Degrading Bacterium Sphingobium amiense DSM 16289T.</title>
        <authorList>
            <person name="Ootsuka M."/>
            <person name="Nishizawa T."/>
            <person name="Ohta H."/>
        </authorList>
    </citation>
    <scope>NUCLEOTIDE SEQUENCE [LARGE SCALE GENOMIC DNA]</scope>
    <source>
        <strain evidence="3 4">DSM 16289</strain>
        <plasmid evidence="4">psamie_3 dna</plasmid>
    </source>
</reference>
<feature type="transmembrane region" description="Helical" evidence="2">
    <location>
        <begin position="63"/>
        <end position="82"/>
    </location>
</feature>
<accession>A0A494W757</accession>
<keyword evidence="2" id="KW-0472">Membrane</keyword>
<evidence type="ECO:0000256" key="2">
    <source>
        <dbReference type="SAM" id="Phobius"/>
    </source>
</evidence>
<keyword evidence="2" id="KW-1133">Transmembrane helix</keyword>
<feature type="region of interest" description="Disordered" evidence="1">
    <location>
        <begin position="88"/>
        <end position="117"/>
    </location>
</feature>
<name>A0A494W757_9SPHN</name>
<dbReference type="EMBL" id="AP018666">
    <property type="protein sequence ID" value="BBE00384.1"/>
    <property type="molecule type" value="Genomic_DNA"/>
</dbReference>
<dbReference type="Proteomes" id="UP000279959">
    <property type="component" value="Plasmid pSAMIE_3"/>
</dbReference>